<name>A0A8J2L8J6_9HEXA</name>
<dbReference type="EMBL" id="CAJVCH010544057">
    <property type="protein sequence ID" value="CAG7827572.1"/>
    <property type="molecule type" value="Genomic_DNA"/>
</dbReference>
<accession>A0A8J2L8J6</accession>
<organism evidence="1 2">
    <name type="scientific">Allacma fusca</name>
    <dbReference type="NCBI Taxonomy" id="39272"/>
    <lineage>
        <taxon>Eukaryota</taxon>
        <taxon>Metazoa</taxon>
        <taxon>Ecdysozoa</taxon>
        <taxon>Arthropoda</taxon>
        <taxon>Hexapoda</taxon>
        <taxon>Collembola</taxon>
        <taxon>Symphypleona</taxon>
        <taxon>Sminthuridae</taxon>
        <taxon>Allacma</taxon>
    </lineage>
</organism>
<reference evidence="1" key="1">
    <citation type="submission" date="2021-06" db="EMBL/GenBank/DDBJ databases">
        <authorList>
            <person name="Hodson N. C."/>
            <person name="Mongue J. A."/>
            <person name="Jaron S. K."/>
        </authorList>
    </citation>
    <scope>NUCLEOTIDE SEQUENCE</scope>
</reference>
<keyword evidence="2" id="KW-1185">Reference proteome</keyword>
<evidence type="ECO:0000313" key="2">
    <source>
        <dbReference type="Proteomes" id="UP000708208"/>
    </source>
</evidence>
<comment type="caution">
    <text evidence="1">The sequence shown here is derived from an EMBL/GenBank/DDBJ whole genome shotgun (WGS) entry which is preliminary data.</text>
</comment>
<sequence>MLSISRHQNDFESFCTDNETMTMVILFETIRQYDHITPPLQSCQSAIWVSLRTGCNALNKQDMIWKWKSKGEVLGPHTIFSHAVQPDAYTHARETAAAPSVRKSVKRNELHTHVGLYCLDICSQSRGVRFRL</sequence>
<proteinExistence type="predicted"/>
<dbReference type="Proteomes" id="UP000708208">
    <property type="component" value="Unassembled WGS sequence"/>
</dbReference>
<dbReference type="AlphaFoldDB" id="A0A8J2L8J6"/>
<evidence type="ECO:0000313" key="1">
    <source>
        <dbReference type="EMBL" id="CAG7827572.1"/>
    </source>
</evidence>
<protein>
    <submittedName>
        <fullName evidence="1">Uncharacterized protein</fullName>
    </submittedName>
</protein>
<gene>
    <name evidence="1" type="ORF">AFUS01_LOCUS37553</name>
</gene>